<keyword evidence="3 5" id="KW-0012">Acyltransferase</keyword>
<dbReference type="AlphaFoldDB" id="T1BGT0"/>
<dbReference type="Pfam" id="PF00198">
    <property type="entry name" value="2-oxoacid_dh"/>
    <property type="match status" value="1"/>
</dbReference>
<reference evidence="5" key="2">
    <citation type="journal article" date="2014" name="ISME J.">
        <title>Microbial stratification in low pH oxic and suboxic macroscopic growths along an acid mine drainage.</title>
        <authorList>
            <person name="Mendez-Garcia C."/>
            <person name="Mesa V."/>
            <person name="Sprenger R.R."/>
            <person name="Richter M."/>
            <person name="Diez M.S."/>
            <person name="Solano J."/>
            <person name="Bargiela R."/>
            <person name="Golyshina O.V."/>
            <person name="Manteca A."/>
            <person name="Ramos J.L."/>
            <person name="Gallego J.R."/>
            <person name="Llorente I."/>
            <person name="Martins Dos Santos V.A."/>
            <person name="Jensen O.N."/>
            <person name="Pelaez A.I."/>
            <person name="Sanchez J."/>
            <person name="Ferrer M."/>
        </authorList>
    </citation>
    <scope>NUCLEOTIDE SEQUENCE</scope>
</reference>
<protein>
    <submittedName>
        <fullName evidence="5">2-oxoacid dehydrogenase acyltransferase, catalytic domain protein</fullName>
        <ecNumber evidence="5">2.3.1.61</ecNumber>
    </submittedName>
</protein>
<dbReference type="EC" id="2.3.1.61" evidence="5"/>
<dbReference type="SUPFAM" id="SSF52777">
    <property type="entry name" value="CoA-dependent acyltransferases"/>
    <property type="match status" value="1"/>
</dbReference>
<gene>
    <name evidence="5" type="ORF">B2A_00264</name>
</gene>
<proteinExistence type="predicted"/>
<keyword evidence="2 5" id="KW-0808">Transferase</keyword>
<organism evidence="5">
    <name type="scientific">mine drainage metagenome</name>
    <dbReference type="NCBI Taxonomy" id="410659"/>
    <lineage>
        <taxon>unclassified sequences</taxon>
        <taxon>metagenomes</taxon>
        <taxon>ecological metagenomes</taxon>
    </lineage>
</organism>
<evidence type="ECO:0000256" key="3">
    <source>
        <dbReference type="ARBA" id="ARBA00023315"/>
    </source>
</evidence>
<reference evidence="5" key="1">
    <citation type="submission" date="2013-08" db="EMBL/GenBank/DDBJ databases">
        <authorList>
            <person name="Mendez C."/>
            <person name="Richter M."/>
            <person name="Ferrer M."/>
            <person name="Sanchez J."/>
        </authorList>
    </citation>
    <scope>NUCLEOTIDE SEQUENCE</scope>
</reference>
<dbReference type="InterPro" id="IPR050743">
    <property type="entry name" value="2-oxoacid_DH_E2_comp"/>
</dbReference>
<dbReference type="PANTHER" id="PTHR43178:SF5">
    <property type="entry name" value="LIPOAMIDE ACYLTRANSFERASE COMPONENT OF BRANCHED-CHAIN ALPHA-KETO ACID DEHYDROGENASE COMPLEX, MITOCHONDRIAL"/>
    <property type="match status" value="1"/>
</dbReference>
<evidence type="ECO:0000256" key="2">
    <source>
        <dbReference type="ARBA" id="ARBA00022679"/>
    </source>
</evidence>
<dbReference type="PANTHER" id="PTHR43178">
    <property type="entry name" value="DIHYDROLIPOAMIDE ACETYLTRANSFERASE COMPONENT OF PYRUVATE DEHYDROGENASE COMPLEX"/>
    <property type="match status" value="1"/>
</dbReference>
<feature type="domain" description="2-oxoacid dehydrogenase acyltransferase catalytic" evidence="4">
    <location>
        <begin position="1"/>
        <end position="67"/>
    </location>
</feature>
<dbReference type="GO" id="GO:0004149">
    <property type="term" value="F:dihydrolipoyllysine-residue succinyltransferase activity"/>
    <property type="evidence" value="ECO:0007669"/>
    <property type="project" value="UniProtKB-EC"/>
</dbReference>
<comment type="cofactor">
    <cofactor evidence="1">
        <name>(R)-lipoate</name>
        <dbReference type="ChEBI" id="CHEBI:83088"/>
    </cofactor>
</comment>
<evidence type="ECO:0000259" key="4">
    <source>
        <dbReference type="Pfam" id="PF00198"/>
    </source>
</evidence>
<dbReference type="InterPro" id="IPR001078">
    <property type="entry name" value="2-oxoacid_DH_actylTfrase"/>
</dbReference>
<comment type="caution">
    <text evidence="5">The sequence shown here is derived from an EMBL/GenBank/DDBJ whole genome shotgun (WGS) entry which is preliminary data.</text>
</comment>
<evidence type="ECO:0000313" key="5">
    <source>
        <dbReference type="EMBL" id="EQD68857.1"/>
    </source>
</evidence>
<dbReference type="GO" id="GO:0031405">
    <property type="term" value="F:lipoic acid binding"/>
    <property type="evidence" value="ECO:0007669"/>
    <property type="project" value="TreeGrafter"/>
</dbReference>
<sequence>MNYPEVAILGVHKIVKRPVYGADGNVGPAMLMNLSVSFDHRVLDGIEAAEFIAVVKGHLEDPHQMLLELS</sequence>
<dbReference type="InterPro" id="IPR023213">
    <property type="entry name" value="CAT-like_dom_sf"/>
</dbReference>
<dbReference type="EMBL" id="AUZZ01000190">
    <property type="protein sequence ID" value="EQD68857.1"/>
    <property type="molecule type" value="Genomic_DNA"/>
</dbReference>
<evidence type="ECO:0000256" key="1">
    <source>
        <dbReference type="ARBA" id="ARBA00001938"/>
    </source>
</evidence>
<accession>T1BGT0</accession>
<dbReference type="Gene3D" id="3.30.559.10">
    <property type="entry name" value="Chloramphenicol acetyltransferase-like domain"/>
    <property type="match status" value="1"/>
</dbReference>
<dbReference type="GO" id="GO:0005737">
    <property type="term" value="C:cytoplasm"/>
    <property type="evidence" value="ECO:0007669"/>
    <property type="project" value="TreeGrafter"/>
</dbReference>
<dbReference type="GO" id="GO:0016407">
    <property type="term" value="F:acetyltransferase activity"/>
    <property type="evidence" value="ECO:0007669"/>
    <property type="project" value="TreeGrafter"/>
</dbReference>
<name>T1BGT0_9ZZZZ</name>